<protein>
    <submittedName>
        <fullName evidence="8">S1/P1 nuclease</fullName>
    </submittedName>
</protein>
<feature type="non-terminal residue" evidence="8">
    <location>
        <position position="273"/>
    </location>
</feature>
<feature type="non-terminal residue" evidence="8">
    <location>
        <position position="1"/>
    </location>
</feature>
<dbReference type="Gene3D" id="1.10.575.10">
    <property type="entry name" value="P1 Nuclease"/>
    <property type="match status" value="1"/>
</dbReference>
<dbReference type="GO" id="GO:0003676">
    <property type="term" value="F:nucleic acid binding"/>
    <property type="evidence" value="ECO:0007669"/>
    <property type="project" value="InterPro"/>
</dbReference>
<evidence type="ECO:0000313" key="9">
    <source>
        <dbReference type="Proteomes" id="UP000799429"/>
    </source>
</evidence>
<dbReference type="CDD" id="cd11010">
    <property type="entry name" value="S1-P1_nuclease"/>
    <property type="match status" value="1"/>
</dbReference>
<reference evidence="8" key="1">
    <citation type="journal article" date="2020" name="Stud. Mycol.">
        <title>101 Dothideomycetes genomes: a test case for predicting lifestyles and emergence of pathogens.</title>
        <authorList>
            <person name="Haridas S."/>
            <person name="Albert R."/>
            <person name="Binder M."/>
            <person name="Bloem J."/>
            <person name="Labutti K."/>
            <person name="Salamov A."/>
            <person name="Andreopoulos B."/>
            <person name="Baker S."/>
            <person name="Barry K."/>
            <person name="Bills G."/>
            <person name="Bluhm B."/>
            <person name="Cannon C."/>
            <person name="Castanera R."/>
            <person name="Culley D."/>
            <person name="Daum C."/>
            <person name="Ezra D."/>
            <person name="Gonzalez J."/>
            <person name="Henrissat B."/>
            <person name="Kuo A."/>
            <person name="Liang C."/>
            <person name="Lipzen A."/>
            <person name="Lutzoni F."/>
            <person name="Magnuson J."/>
            <person name="Mondo S."/>
            <person name="Nolan M."/>
            <person name="Ohm R."/>
            <person name="Pangilinan J."/>
            <person name="Park H.-J."/>
            <person name="Ramirez L."/>
            <person name="Alfaro M."/>
            <person name="Sun H."/>
            <person name="Tritt A."/>
            <person name="Yoshinaga Y."/>
            <person name="Zwiers L.-H."/>
            <person name="Turgeon B."/>
            <person name="Goodwin S."/>
            <person name="Spatafora J."/>
            <person name="Crous P."/>
            <person name="Grigoriev I."/>
        </authorList>
    </citation>
    <scope>NUCLEOTIDE SEQUENCE</scope>
    <source>
        <strain evidence="8">CBS 101060</strain>
    </source>
</reference>
<dbReference type="SUPFAM" id="SSF48537">
    <property type="entry name" value="Phospholipase C/P1 nuclease"/>
    <property type="match status" value="1"/>
</dbReference>
<dbReference type="InterPro" id="IPR008947">
    <property type="entry name" value="PLipase_C/P1_nuclease_dom_sf"/>
</dbReference>
<dbReference type="OrthoDB" id="441446at2759"/>
<dbReference type="AlphaFoldDB" id="A0A9P4SFB0"/>
<keyword evidence="3" id="KW-0479">Metal-binding</keyword>
<keyword evidence="6" id="KW-1015">Disulfide bond</keyword>
<dbReference type="InterPro" id="IPR003154">
    <property type="entry name" value="S1/P1nuclease"/>
</dbReference>
<keyword evidence="7" id="KW-0325">Glycoprotein</keyword>
<evidence type="ECO:0000256" key="6">
    <source>
        <dbReference type="ARBA" id="ARBA00023157"/>
    </source>
</evidence>
<dbReference type="GO" id="GO:0016788">
    <property type="term" value="F:hydrolase activity, acting on ester bonds"/>
    <property type="evidence" value="ECO:0007669"/>
    <property type="project" value="InterPro"/>
</dbReference>
<evidence type="ECO:0000256" key="1">
    <source>
        <dbReference type="ARBA" id="ARBA00009547"/>
    </source>
</evidence>
<evidence type="ECO:0000256" key="7">
    <source>
        <dbReference type="ARBA" id="ARBA00023180"/>
    </source>
</evidence>
<dbReference type="GO" id="GO:0046872">
    <property type="term" value="F:metal ion binding"/>
    <property type="evidence" value="ECO:0007669"/>
    <property type="project" value="UniProtKB-KW"/>
</dbReference>
<comment type="similarity">
    <text evidence="1">Belongs to the nuclease type I family.</text>
</comment>
<evidence type="ECO:0000313" key="8">
    <source>
        <dbReference type="EMBL" id="KAF2841472.1"/>
    </source>
</evidence>
<organism evidence="8 9">
    <name type="scientific">Patellaria atrata CBS 101060</name>
    <dbReference type="NCBI Taxonomy" id="1346257"/>
    <lineage>
        <taxon>Eukaryota</taxon>
        <taxon>Fungi</taxon>
        <taxon>Dikarya</taxon>
        <taxon>Ascomycota</taxon>
        <taxon>Pezizomycotina</taxon>
        <taxon>Dothideomycetes</taxon>
        <taxon>Dothideomycetes incertae sedis</taxon>
        <taxon>Patellariales</taxon>
        <taxon>Patellariaceae</taxon>
        <taxon>Patellaria</taxon>
    </lineage>
</organism>
<dbReference type="GO" id="GO:0006308">
    <property type="term" value="P:DNA catabolic process"/>
    <property type="evidence" value="ECO:0007669"/>
    <property type="project" value="InterPro"/>
</dbReference>
<proteinExistence type="inferred from homology"/>
<keyword evidence="9" id="KW-1185">Reference proteome</keyword>
<keyword evidence="2" id="KW-0540">Nuclease</keyword>
<dbReference type="Pfam" id="PF02265">
    <property type="entry name" value="S1-P1_nuclease"/>
    <property type="match status" value="1"/>
</dbReference>
<dbReference type="PANTHER" id="PTHR33146:SF26">
    <property type="entry name" value="ENDONUCLEASE 4"/>
    <property type="match status" value="1"/>
</dbReference>
<dbReference type="EMBL" id="MU006091">
    <property type="protein sequence ID" value="KAF2841472.1"/>
    <property type="molecule type" value="Genomic_DNA"/>
</dbReference>
<dbReference type="Proteomes" id="UP000799429">
    <property type="component" value="Unassembled WGS sequence"/>
</dbReference>
<name>A0A9P4SFB0_9PEZI</name>
<dbReference type="GO" id="GO:0004519">
    <property type="term" value="F:endonuclease activity"/>
    <property type="evidence" value="ECO:0007669"/>
    <property type="project" value="UniProtKB-KW"/>
</dbReference>
<evidence type="ECO:0000256" key="3">
    <source>
        <dbReference type="ARBA" id="ARBA00022723"/>
    </source>
</evidence>
<keyword evidence="4" id="KW-0255">Endonuclease</keyword>
<keyword evidence="5" id="KW-0378">Hydrolase</keyword>
<evidence type="ECO:0000256" key="4">
    <source>
        <dbReference type="ARBA" id="ARBA00022759"/>
    </source>
</evidence>
<comment type="caution">
    <text evidence="8">The sequence shown here is derived from an EMBL/GenBank/DDBJ whole genome shotgun (WGS) entry which is preliminary data.</text>
</comment>
<dbReference type="PANTHER" id="PTHR33146">
    <property type="entry name" value="ENDONUCLEASE 4"/>
    <property type="match status" value="1"/>
</dbReference>
<sequence length="273" mass="30277">LALPLPTVYAWGTLGHTTVAYVAQHFVSAKTAKWAKSILNDTSDSYLANSATWADSYRYTAEGGFSSVFHYIDALDNPPQTCNVVFERDCPEEGCIVSALANYTQRVKSKKFPAIEVQKALKWIIHFTGDITQPLHDENLMIGGNLINVTFNGLATNLHASWDTRIPEKRIGGYNLTYASSWASTITHSIEKGAYRKSKKSWLRNLNVRHPLSTAMTWARDGNSFVCTAVIPNGVEAVERKEIGGDYADMAFPVVEQQIAKAGYRLAAWLNLL</sequence>
<accession>A0A9P4SFB0</accession>
<gene>
    <name evidence="8" type="ORF">M501DRAFT_907227</name>
</gene>
<evidence type="ECO:0000256" key="2">
    <source>
        <dbReference type="ARBA" id="ARBA00022722"/>
    </source>
</evidence>
<evidence type="ECO:0000256" key="5">
    <source>
        <dbReference type="ARBA" id="ARBA00022801"/>
    </source>
</evidence>